<keyword evidence="2" id="KW-0479">Metal-binding</keyword>
<comment type="caution">
    <text evidence="6">The sequence shown here is derived from an EMBL/GenBank/DDBJ whole genome shotgun (WGS) entry which is preliminary data.</text>
</comment>
<dbReference type="InterPro" id="IPR036864">
    <property type="entry name" value="Zn2-C6_fun-type_DNA-bd_sf"/>
</dbReference>
<keyword evidence="4" id="KW-0812">Transmembrane</keyword>
<dbReference type="InterPro" id="IPR007219">
    <property type="entry name" value="XnlR_reg_dom"/>
</dbReference>
<dbReference type="Proteomes" id="UP000807353">
    <property type="component" value="Unassembled WGS sequence"/>
</dbReference>
<comment type="subcellular location">
    <subcellularLocation>
        <location evidence="1">Nucleus</location>
    </subcellularLocation>
</comment>
<dbReference type="SMART" id="SM00906">
    <property type="entry name" value="Fungal_trans"/>
    <property type="match status" value="1"/>
</dbReference>
<dbReference type="SUPFAM" id="SSF57701">
    <property type="entry name" value="Zn2/Cys6 DNA-binding domain"/>
    <property type="match status" value="1"/>
</dbReference>
<keyword evidence="3" id="KW-0539">Nucleus</keyword>
<evidence type="ECO:0000256" key="2">
    <source>
        <dbReference type="ARBA" id="ARBA00022723"/>
    </source>
</evidence>
<dbReference type="PROSITE" id="PS00463">
    <property type="entry name" value="ZN2_CY6_FUNGAL_1"/>
    <property type="match status" value="1"/>
</dbReference>
<dbReference type="CDD" id="cd00067">
    <property type="entry name" value="GAL4"/>
    <property type="match status" value="1"/>
</dbReference>
<dbReference type="AlphaFoldDB" id="A0A9P5XUG8"/>
<dbReference type="InterPro" id="IPR001138">
    <property type="entry name" value="Zn2Cys6_DnaBD"/>
</dbReference>
<dbReference type="PANTHER" id="PTHR31001">
    <property type="entry name" value="UNCHARACTERIZED TRANSCRIPTIONAL REGULATORY PROTEIN"/>
    <property type="match status" value="1"/>
</dbReference>
<dbReference type="InterPro" id="IPR050613">
    <property type="entry name" value="Sec_Metabolite_Reg"/>
</dbReference>
<evidence type="ECO:0000313" key="7">
    <source>
        <dbReference type="Proteomes" id="UP000807353"/>
    </source>
</evidence>
<keyword evidence="7" id="KW-1185">Reference proteome</keyword>
<dbReference type="GO" id="GO:0008270">
    <property type="term" value="F:zinc ion binding"/>
    <property type="evidence" value="ECO:0007669"/>
    <property type="project" value="InterPro"/>
</dbReference>
<proteinExistence type="predicted"/>
<dbReference type="GO" id="GO:0006351">
    <property type="term" value="P:DNA-templated transcription"/>
    <property type="evidence" value="ECO:0007669"/>
    <property type="project" value="InterPro"/>
</dbReference>
<feature type="transmembrane region" description="Helical" evidence="4">
    <location>
        <begin position="251"/>
        <end position="271"/>
    </location>
</feature>
<dbReference type="PANTHER" id="PTHR31001:SF76">
    <property type="entry name" value="ZN(2)-C6 FUNGAL-TYPE DOMAIN-CONTAINING PROTEIN"/>
    <property type="match status" value="1"/>
</dbReference>
<organism evidence="6 7">
    <name type="scientific">Collybia nuda</name>
    <dbReference type="NCBI Taxonomy" id="64659"/>
    <lineage>
        <taxon>Eukaryota</taxon>
        <taxon>Fungi</taxon>
        <taxon>Dikarya</taxon>
        <taxon>Basidiomycota</taxon>
        <taxon>Agaricomycotina</taxon>
        <taxon>Agaricomycetes</taxon>
        <taxon>Agaricomycetidae</taxon>
        <taxon>Agaricales</taxon>
        <taxon>Tricholomatineae</taxon>
        <taxon>Clitocybaceae</taxon>
        <taxon>Collybia</taxon>
    </lineage>
</organism>
<dbReference type="Pfam" id="PF00172">
    <property type="entry name" value="Zn_clus"/>
    <property type="match status" value="1"/>
</dbReference>
<reference evidence="6" key="1">
    <citation type="submission" date="2020-11" db="EMBL/GenBank/DDBJ databases">
        <authorList>
            <consortium name="DOE Joint Genome Institute"/>
            <person name="Ahrendt S."/>
            <person name="Riley R."/>
            <person name="Andreopoulos W."/>
            <person name="Labutti K."/>
            <person name="Pangilinan J."/>
            <person name="Ruiz-Duenas F.J."/>
            <person name="Barrasa J.M."/>
            <person name="Sanchez-Garcia M."/>
            <person name="Camarero S."/>
            <person name="Miyauchi S."/>
            <person name="Serrano A."/>
            <person name="Linde D."/>
            <person name="Babiker R."/>
            <person name="Drula E."/>
            <person name="Ayuso-Fernandez I."/>
            <person name="Pacheco R."/>
            <person name="Padilla G."/>
            <person name="Ferreira P."/>
            <person name="Barriuso J."/>
            <person name="Kellner H."/>
            <person name="Castanera R."/>
            <person name="Alfaro M."/>
            <person name="Ramirez L."/>
            <person name="Pisabarro A.G."/>
            <person name="Kuo A."/>
            <person name="Tritt A."/>
            <person name="Lipzen A."/>
            <person name="He G."/>
            <person name="Yan M."/>
            <person name="Ng V."/>
            <person name="Cullen D."/>
            <person name="Martin F."/>
            <person name="Rosso M.-N."/>
            <person name="Henrissat B."/>
            <person name="Hibbett D."/>
            <person name="Martinez A.T."/>
            <person name="Grigoriev I.V."/>
        </authorList>
    </citation>
    <scope>NUCLEOTIDE SEQUENCE</scope>
    <source>
        <strain evidence="6">CBS 247.69</strain>
    </source>
</reference>
<feature type="transmembrane region" description="Helical" evidence="4">
    <location>
        <begin position="555"/>
        <end position="575"/>
    </location>
</feature>
<dbReference type="SMART" id="SM00066">
    <property type="entry name" value="GAL4"/>
    <property type="match status" value="1"/>
</dbReference>
<keyword evidence="4" id="KW-1133">Transmembrane helix</keyword>
<dbReference type="GO" id="GO:0005634">
    <property type="term" value="C:nucleus"/>
    <property type="evidence" value="ECO:0007669"/>
    <property type="project" value="UniProtKB-SubCell"/>
</dbReference>
<dbReference type="EMBL" id="MU150490">
    <property type="protein sequence ID" value="KAF9455930.1"/>
    <property type="molecule type" value="Genomic_DNA"/>
</dbReference>
<feature type="domain" description="Zn(2)-C6 fungal-type" evidence="5">
    <location>
        <begin position="15"/>
        <end position="44"/>
    </location>
</feature>
<dbReference type="GO" id="GO:0000981">
    <property type="term" value="F:DNA-binding transcription factor activity, RNA polymerase II-specific"/>
    <property type="evidence" value="ECO:0007669"/>
    <property type="project" value="InterPro"/>
</dbReference>
<keyword evidence="4" id="KW-0472">Membrane</keyword>
<evidence type="ECO:0000256" key="1">
    <source>
        <dbReference type="ARBA" id="ARBA00004123"/>
    </source>
</evidence>
<dbReference type="CDD" id="cd12148">
    <property type="entry name" value="fungal_TF_MHR"/>
    <property type="match status" value="1"/>
</dbReference>
<dbReference type="GO" id="GO:0003677">
    <property type="term" value="F:DNA binding"/>
    <property type="evidence" value="ECO:0007669"/>
    <property type="project" value="InterPro"/>
</dbReference>
<evidence type="ECO:0000256" key="3">
    <source>
        <dbReference type="ARBA" id="ARBA00023242"/>
    </source>
</evidence>
<gene>
    <name evidence="6" type="ORF">BDZ94DRAFT_500556</name>
</gene>
<dbReference type="Gene3D" id="4.10.240.10">
    <property type="entry name" value="Zn(2)-C6 fungal-type DNA-binding domain"/>
    <property type="match status" value="1"/>
</dbReference>
<accession>A0A9P5XUG8</accession>
<evidence type="ECO:0000313" key="6">
    <source>
        <dbReference type="EMBL" id="KAF9455930.1"/>
    </source>
</evidence>
<evidence type="ECO:0000259" key="5">
    <source>
        <dbReference type="PROSITE" id="PS50048"/>
    </source>
</evidence>
<dbReference type="OrthoDB" id="3364175at2759"/>
<evidence type="ECO:0000256" key="4">
    <source>
        <dbReference type="SAM" id="Phobius"/>
    </source>
</evidence>
<dbReference type="PROSITE" id="PS50048">
    <property type="entry name" value="ZN2_CY6_FUNGAL_2"/>
    <property type="match status" value="1"/>
</dbReference>
<dbReference type="Pfam" id="PF04082">
    <property type="entry name" value="Fungal_trans"/>
    <property type="match status" value="1"/>
</dbReference>
<protein>
    <submittedName>
        <fullName evidence="6">Fungal-specific transcription factor domain-containing protein</fullName>
    </submittedName>
</protein>
<name>A0A9P5XUG8_9AGAR</name>
<sequence length="636" mass="71624">MQMVDVRPSARPIQSCIQCRRRKIKCSRSYPCAPCLLRGEGQTCKEVDRNAVEASKKPSDQVDIVQRVQALEATVTKLSRLLAREFRGETADAGVETFLGPVSASVTTPTTNSALTSDADTRLGPSIRASFGSGSSEEDMAMMLEDFAMGHKVNRTRATQDAEGDSVCRRDDHANPSLPLPISHPLALLVDSSIDVVARLVRTLPGEWQSQCLIQFYFDRLDWYSKVLHRPTFLSESETLQQQITRGNLSLVRISFLGVYCMVLCLAVHLIEPHVAERLHLDLLTTSGLSQRLYSAAQACLQYDDFLGSHSLEHLQCIILMSVYQQNLDEADSHWALLGTAIKIAQNLGLSRLGSESDGHCYPAGWRSAVKREIARRVWWSLIFDDWSHAAAHNGTYSIHPSQNHTGYPANVDDIDLVEGHPVKSRPPAEYTEMTSLICRLRFVEMYRQVVDYMQAPTGYTFITDMDLKISQFISELPSYFRSSDREDRITPGSIKGLEMTLCLIMGETRRLRLHRPFLFRGYKERKYVKSREQCVHSAKAILGHLKNNHAQSAILLKWWIVLFYGFAAAVVLFIDLCHHKADEGPELEERRSALRDALELFKAAEHISTVSRNAIALLEGLLGILNYVYPEEVLI</sequence>